<gene>
    <name evidence="10" type="ORF">PHACADRAFT_206232</name>
</gene>
<comment type="cofactor">
    <cofactor evidence="1 8">
        <name>heme</name>
        <dbReference type="ChEBI" id="CHEBI:30413"/>
    </cofactor>
</comment>
<dbReference type="GO" id="GO:0020037">
    <property type="term" value="F:heme binding"/>
    <property type="evidence" value="ECO:0007669"/>
    <property type="project" value="InterPro"/>
</dbReference>
<sequence>MSTLLSSLTQYSILAVATCALATHLVFNRLEPTELPVVAAALLGPPAVFSSLPVHYYGILGGIALSYATFYATLASSVFLYRISPFHPLARYPGPFLAKVSRGYWGSIAIRGRQHVELQQLHNIYGDIVRFGPNELSFRDTSMIQPIMCAHGMPKGPMFEGRALKPPVRAFSTAALEEYEPIVAKRGAQLVEILAEKKTVDFGYWVNFLSLRLSFHPWRSAIWLSLIQSFDIMTDALFGGNLGAEMMATEDKDGVMHSFKLGFESGQIFEHLPWLGFWMRQFPKLAASARNYRAMCIERGTRRYQHGSKQKDLFYYLSNEDGSEKQTPDKATILADSSLAITAGSDTTASAEVDQFYPPEENSLDPKYHSQMPYLEAAINETMRLFPAILSGSQRSPELGSGGAAVGPHFIPENTSVRVHFWSVQRDARNFSLPETFLPERWLVAEGVEDARVAALGLTPGSLTHNVNAFTPFSTGPWNCVGKNLGLLELRCVMTHIMQRLSLRFQDGWDPAT</sequence>
<protein>
    <recommendedName>
        <fullName evidence="12">Cytochrome P450</fullName>
    </recommendedName>
</protein>
<keyword evidence="4 8" id="KW-0479">Metal-binding</keyword>
<keyword evidence="7" id="KW-0503">Monooxygenase</keyword>
<dbReference type="PANTHER" id="PTHR24305">
    <property type="entry name" value="CYTOCHROME P450"/>
    <property type="match status" value="1"/>
</dbReference>
<evidence type="ECO:0000256" key="3">
    <source>
        <dbReference type="ARBA" id="ARBA00010617"/>
    </source>
</evidence>
<evidence type="ECO:0000313" key="10">
    <source>
        <dbReference type="EMBL" id="EKM60023.1"/>
    </source>
</evidence>
<dbReference type="InterPro" id="IPR001128">
    <property type="entry name" value="Cyt_P450"/>
</dbReference>
<dbReference type="GO" id="GO:0005506">
    <property type="term" value="F:iron ion binding"/>
    <property type="evidence" value="ECO:0007669"/>
    <property type="project" value="InterPro"/>
</dbReference>
<dbReference type="Proteomes" id="UP000008370">
    <property type="component" value="Unassembled WGS sequence"/>
</dbReference>
<evidence type="ECO:0008006" key="12">
    <source>
        <dbReference type="Google" id="ProtNLM"/>
    </source>
</evidence>
<dbReference type="GO" id="GO:0044550">
    <property type="term" value="P:secondary metabolite biosynthetic process"/>
    <property type="evidence" value="ECO:0007669"/>
    <property type="project" value="UniProtKB-ARBA"/>
</dbReference>
<organism evidence="10 11">
    <name type="scientific">Phanerochaete carnosa (strain HHB-10118-sp)</name>
    <name type="common">White-rot fungus</name>
    <name type="synonym">Peniophora carnosa</name>
    <dbReference type="NCBI Taxonomy" id="650164"/>
    <lineage>
        <taxon>Eukaryota</taxon>
        <taxon>Fungi</taxon>
        <taxon>Dikarya</taxon>
        <taxon>Basidiomycota</taxon>
        <taxon>Agaricomycotina</taxon>
        <taxon>Agaricomycetes</taxon>
        <taxon>Polyporales</taxon>
        <taxon>Phanerochaetaceae</taxon>
        <taxon>Phanerochaete</taxon>
    </lineage>
</organism>
<dbReference type="PRINTS" id="PR00465">
    <property type="entry name" value="EP450IV"/>
</dbReference>
<proteinExistence type="inferred from homology"/>
<dbReference type="KEGG" id="pco:PHACADRAFT_206232"/>
<dbReference type="OrthoDB" id="6692864at2759"/>
<dbReference type="GO" id="GO:0004497">
    <property type="term" value="F:monooxygenase activity"/>
    <property type="evidence" value="ECO:0007669"/>
    <property type="project" value="InterPro"/>
</dbReference>
<keyword evidence="5" id="KW-0560">Oxidoreductase</keyword>
<dbReference type="InterPro" id="IPR050121">
    <property type="entry name" value="Cytochrome_P450_monoxygenase"/>
</dbReference>
<dbReference type="EMBL" id="JH930469">
    <property type="protein sequence ID" value="EKM60023.1"/>
    <property type="molecule type" value="Genomic_DNA"/>
</dbReference>
<dbReference type="PANTHER" id="PTHR24305:SF187">
    <property type="entry name" value="P450, PUTATIVE (EUROFUNG)-RELATED"/>
    <property type="match status" value="1"/>
</dbReference>
<accession>K5W7U9</accession>
<keyword evidence="9" id="KW-0812">Transmembrane</keyword>
<comment type="pathway">
    <text evidence="2">Secondary metabolite biosynthesis.</text>
</comment>
<evidence type="ECO:0000256" key="1">
    <source>
        <dbReference type="ARBA" id="ARBA00001971"/>
    </source>
</evidence>
<dbReference type="InterPro" id="IPR002403">
    <property type="entry name" value="Cyt_P450_E_grp-IV"/>
</dbReference>
<dbReference type="Pfam" id="PF00067">
    <property type="entry name" value="p450"/>
    <property type="match status" value="1"/>
</dbReference>
<dbReference type="Gene3D" id="1.10.630.10">
    <property type="entry name" value="Cytochrome P450"/>
    <property type="match status" value="1"/>
</dbReference>
<evidence type="ECO:0000313" key="11">
    <source>
        <dbReference type="Proteomes" id="UP000008370"/>
    </source>
</evidence>
<keyword evidence="9" id="KW-1133">Transmembrane helix</keyword>
<dbReference type="PRINTS" id="PR00385">
    <property type="entry name" value="P450"/>
</dbReference>
<keyword evidence="11" id="KW-1185">Reference proteome</keyword>
<keyword evidence="8" id="KW-0349">Heme</keyword>
<keyword evidence="6 8" id="KW-0408">Iron</keyword>
<feature type="transmembrane region" description="Helical" evidence="9">
    <location>
        <begin position="56"/>
        <end position="81"/>
    </location>
</feature>
<evidence type="ECO:0000256" key="6">
    <source>
        <dbReference type="ARBA" id="ARBA00023004"/>
    </source>
</evidence>
<dbReference type="GeneID" id="18912445"/>
<dbReference type="InParanoid" id="K5W7U9"/>
<dbReference type="SUPFAM" id="SSF48264">
    <property type="entry name" value="Cytochrome P450"/>
    <property type="match status" value="1"/>
</dbReference>
<evidence type="ECO:0000256" key="8">
    <source>
        <dbReference type="PIRSR" id="PIRSR602403-1"/>
    </source>
</evidence>
<dbReference type="RefSeq" id="XP_007392571.1">
    <property type="nucleotide sequence ID" value="XM_007392509.1"/>
</dbReference>
<evidence type="ECO:0000256" key="4">
    <source>
        <dbReference type="ARBA" id="ARBA00022723"/>
    </source>
</evidence>
<name>K5W7U9_PHACS</name>
<dbReference type="InterPro" id="IPR036396">
    <property type="entry name" value="Cyt_P450_sf"/>
</dbReference>
<comment type="similarity">
    <text evidence="3">Belongs to the cytochrome P450 family.</text>
</comment>
<evidence type="ECO:0000256" key="9">
    <source>
        <dbReference type="SAM" id="Phobius"/>
    </source>
</evidence>
<feature type="binding site" description="axial binding residue" evidence="8">
    <location>
        <position position="480"/>
    </location>
    <ligand>
        <name>heme</name>
        <dbReference type="ChEBI" id="CHEBI:30413"/>
    </ligand>
    <ligandPart>
        <name>Fe</name>
        <dbReference type="ChEBI" id="CHEBI:18248"/>
    </ligandPart>
</feature>
<keyword evidence="9" id="KW-0472">Membrane</keyword>
<evidence type="ECO:0000256" key="2">
    <source>
        <dbReference type="ARBA" id="ARBA00005179"/>
    </source>
</evidence>
<evidence type="ECO:0000256" key="5">
    <source>
        <dbReference type="ARBA" id="ARBA00023002"/>
    </source>
</evidence>
<dbReference type="GO" id="GO:0016705">
    <property type="term" value="F:oxidoreductase activity, acting on paired donors, with incorporation or reduction of molecular oxygen"/>
    <property type="evidence" value="ECO:0007669"/>
    <property type="project" value="InterPro"/>
</dbReference>
<dbReference type="HOGENOM" id="CLU_001570_14_10_1"/>
<dbReference type="AlphaFoldDB" id="K5W7U9"/>
<reference evidence="10 11" key="1">
    <citation type="journal article" date="2012" name="BMC Genomics">
        <title>Comparative genomics of the white-rot fungi, Phanerochaete carnosa and P. chrysosporium, to elucidate the genetic basis of the distinct wood types they colonize.</title>
        <authorList>
            <person name="Suzuki H."/>
            <person name="MacDonald J."/>
            <person name="Syed K."/>
            <person name="Salamov A."/>
            <person name="Hori C."/>
            <person name="Aerts A."/>
            <person name="Henrissat B."/>
            <person name="Wiebenga A."/>
            <person name="vanKuyk P.A."/>
            <person name="Barry K."/>
            <person name="Lindquist E."/>
            <person name="LaButti K."/>
            <person name="Lapidus A."/>
            <person name="Lucas S."/>
            <person name="Coutinho P."/>
            <person name="Gong Y."/>
            <person name="Samejima M."/>
            <person name="Mahadevan R."/>
            <person name="Abou-Zaid M."/>
            <person name="de Vries R.P."/>
            <person name="Igarashi K."/>
            <person name="Yadav J.S."/>
            <person name="Grigoriev I.V."/>
            <person name="Master E.R."/>
        </authorList>
    </citation>
    <scope>NUCLEOTIDE SEQUENCE [LARGE SCALE GENOMIC DNA]</scope>
    <source>
        <strain evidence="10 11">HHB-10118-sp</strain>
    </source>
</reference>
<evidence type="ECO:0000256" key="7">
    <source>
        <dbReference type="ARBA" id="ARBA00023033"/>
    </source>
</evidence>